<keyword evidence="6 9" id="KW-1133">Transmembrane helix</keyword>
<dbReference type="InterPro" id="IPR007208">
    <property type="entry name" value="MrpF/PhaF-like"/>
</dbReference>
<dbReference type="OrthoDB" id="9799958at2"/>
<dbReference type="Proteomes" id="UP000249522">
    <property type="component" value="Unassembled WGS sequence"/>
</dbReference>
<evidence type="ECO:0000256" key="2">
    <source>
        <dbReference type="ARBA" id="ARBA00009212"/>
    </source>
</evidence>
<evidence type="ECO:0000313" key="11">
    <source>
        <dbReference type="Proteomes" id="UP000249522"/>
    </source>
</evidence>
<gene>
    <name evidence="10" type="ORF">DNH61_09615</name>
</gene>
<keyword evidence="8" id="KW-0050">Antiport</keyword>
<dbReference type="PANTHER" id="PTHR34702">
    <property type="entry name" value="NA(+)/H(+) ANTIPORTER SUBUNIT F1"/>
    <property type="match status" value="1"/>
</dbReference>
<evidence type="ECO:0000256" key="7">
    <source>
        <dbReference type="ARBA" id="ARBA00023136"/>
    </source>
</evidence>
<dbReference type="EMBL" id="QKRB01000042">
    <property type="protein sequence ID" value="PZD96155.1"/>
    <property type="molecule type" value="Genomic_DNA"/>
</dbReference>
<evidence type="ECO:0000256" key="8">
    <source>
        <dbReference type="PIRNR" id="PIRNR028784"/>
    </source>
</evidence>
<evidence type="ECO:0000256" key="1">
    <source>
        <dbReference type="ARBA" id="ARBA00004651"/>
    </source>
</evidence>
<reference evidence="10 11" key="1">
    <citation type="submission" date="2018-06" db="EMBL/GenBank/DDBJ databases">
        <title>Paenibacillus imtechensis sp. nov.</title>
        <authorList>
            <person name="Pinnaka A.K."/>
            <person name="Singh H."/>
            <person name="Kaur M."/>
        </authorList>
    </citation>
    <scope>NUCLEOTIDE SEQUENCE [LARGE SCALE GENOMIC DNA]</scope>
    <source>
        <strain evidence="10 11">SMB1</strain>
    </source>
</reference>
<organism evidence="10 11">
    <name type="scientific">Paenibacillus sambharensis</name>
    <dbReference type="NCBI Taxonomy" id="1803190"/>
    <lineage>
        <taxon>Bacteria</taxon>
        <taxon>Bacillati</taxon>
        <taxon>Bacillota</taxon>
        <taxon>Bacilli</taxon>
        <taxon>Bacillales</taxon>
        <taxon>Paenibacillaceae</taxon>
        <taxon>Paenibacillus</taxon>
    </lineage>
</organism>
<evidence type="ECO:0000313" key="10">
    <source>
        <dbReference type="EMBL" id="PZD96155.1"/>
    </source>
</evidence>
<evidence type="ECO:0000256" key="9">
    <source>
        <dbReference type="SAM" id="Phobius"/>
    </source>
</evidence>
<evidence type="ECO:0000256" key="5">
    <source>
        <dbReference type="ARBA" id="ARBA00022692"/>
    </source>
</evidence>
<dbReference type="PIRSF" id="PIRSF028784">
    <property type="entry name" value="MrpF"/>
    <property type="match status" value="1"/>
</dbReference>
<keyword evidence="4 8" id="KW-1003">Cell membrane</keyword>
<comment type="similarity">
    <text evidence="2 8">Belongs to the CPA3 antiporters (TC 2.A.63) subunit F family.</text>
</comment>
<feature type="transmembrane region" description="Helical" evidence="9">
    <location>
        <begin position="6"/>
        <end position="26"/>
    </location>
</feature>
<dbReference type="AlphaFoldDB" id="A0A2W1LMP3"/>
<dbReference type="RefSeq" id="WP_111146443.1">
    <property type="nucleotide sequence ID" value="NZ_QKRB01000042.1"/>
</dbReference>
<comment type="caution">
    <text evidence="10">The sequence shown here is derived from an EMBL/GenBank/DDBJ whole genome shotgun (WGS) entry which is preliminary data.</text>
</comment>
<comment type="subcellular location">
    <subcellularLocation>
        <location evidence="1 8">Cell membrane</location>
        <topology evidence="1 8">Multi-pass membrane protein</topology>
    </subcellularLocation>
</comment>
<keyword evidence="3 8" id="KW-0813">Transport</keyword>
<evidence type="ECO:0000256" key="4">
    <source>
        <dbReference type="ARBA" id="ARBA00022475"/>
    </source>
</evidence>
<dbReference type="PANTHER" id="PTHR34702:SF1">
    <property type="entry name" value="NA(+)_H(+) ANTIPORTER SUBUNIT F"/>
    <property type="match status" value="1"/>
</dbReference>
<keyword evidence="11" id="KW-1185">Reference proteome</keyword>
<dbReference type="GO" id="GO:0015385">
    <property type="term" value="F:sodium:proton antiporter activity"/>
    <property type="evidence" value="ECO:0007669"/>
    <property type="project" value="TreeGrafter"/>
</dbReference>
<keyword evidence="8" id="KW-0406">Ion transport</keyword>
<keyword evidence="5 9" id="KW-0812">Transmembrane</keyword>
<dbReference type="GO" id="GO:0005886">
    <property type="term" value="C:plasma membrane"/>
    <property type="evidence" value="ECO:0007669"/>
    <property type="project" value="UniProtKB-SubCell"/>
</dbReference>
<feature type="transmembrane region" description="Helical" evidence="9">
    <location>
        <begin position="60"/>
        <end position="82"/>
    </location>
</feature>
<evidence type="ECO:0000256" key="3">
    <source>
        <dbReference type="ARBA" id="ARBA00022448"/>
    </source>
</evidence>
<sequence length="95" mass="10421">MLQVMLLIALIILSFSVLTGLVRVLLGPSMPDRIIALDTIGINLIGIVAILSVMQRTQTYLEIILLIGIVAFLGTIAFSKYIEKGAVIEHERSDR</sequence>
<evidence type="ECO:0000256" key="6">
    <source>
        <dbReference type="ARBA" id="ARBA00022989"/>
    </source>
</evidence>
<name>A0A2W1LMP3_9BACL</name>
<protein>
    <submittedName>
        <fullName evidence="10">Na(+)/H(+) antiporter subunit F1</fullName>
    </submittedName>
</protein>
<accession>A0A2W1LMP3</accession>
<dbReference type="NCBIfam" id="NF009248">
    <property type="entry name" value="PRK12600.1"/>
    <property type="match status" value="1"/>
</dbReference>
<feature type="transmembrane region" description="Helical" evidence="9">
    <location>
        <begin position="35"/>
        <end position="54"/>
    </location>
</feature>
<proteinExistence type="inferred from homology"/>
<keyword evidence="7 8" id="KW-0472">Membrane</keyword>
<dbReference type="Pfam" id="PF04066">
    <property type="entry name" value="MrpF_PhaF"/>
    <property type="match status" value="1"/>
</dbReference>